<dbReference type="InterPro" id="IPR002937">
    <property type="entry name" value="Amino_oxidase"/>
</dbReference>
<evidence type="ECO:0000313" key="3">
    <source>
        <dbReference type="EMBL" id="MBL3689203.1"/>
    </source>
</evidence>
<comment type="caution">
    <text evidence="3">The sequence shown here is derived from an EMBL/GenBank/DDBJ whole genome shotgun (WGS) entry which is preliminary data.</text>
</comment>
<dbReference type="InterPro" id="IPR036188">
    <property type="entry name" value="FAD/NAD-bd_sf"/>
</dbReference>
<dbReference type="EMBL" id="QYAD01000001">
    <property type="protein sequence ID" value="MBL3689203.1"/>
    <property type="molecule type" value="Genomic_DNA"/>
</dbReference>
<dbReference type="PANTHER" id="PTHR42923:SF3">
    <property type="entry name" value="PROTOPORPHYRINOGEN OXIDASE"/>
    <property type="match status" value="1"/>
</dbReference>
<dbReference type="Gene3D" id="1.10.3110.10">
    <property type="entry name" value="protoporphyrinogen ix oxidase, domain 3"/>
    <property type="match status" value="1"/>
</dbReference>
<sequence>MPADALTARPALRVGVVGGGVSGLVAARELSLAGAEVLVCEAAERLGGRVESAELAGRRVDIGAEAFATRGGHVAELLRELGIAERAATPAPLGSWLVSAVDGAAAPLPPAGTLGIPAAPLSSATRRVLGLRGALRAAVEPLLPARVGRGSTTIAELVRARSGAAVLDRLVRPVALGVYSAPPERLPLSVLPGLEAEVQRTGSLTRGARALRGRTSAAGGAVATLRGGMTELVTALERAVREAGAEIRTGVPVAALDRTESGIALLGDAGEVHARVDAVVLAVPESVARAILGSPAECATESTVEVLVLALDRTHPTVASLVRAPRGTGALVSAAATGTGPAAGPAGAEGNATSPQIVAKALTHISRKWPHATHQDTELVRLSYGRDGAAPATIELDDDAALALALRDAAAILGAPLPREAVQGLARRTWQMPARGERTPVTPPAGVLLAGDWRSGAGFAAVIPAAQRTARELLTAHGVCAHTASAAPESAATPLDPSSERHPA</sequence>
<dbReference type="Gene3D" id="3.50.50.60">
    <property type="entry name" value="FAD/NAD(P)-binding domain"/>
    <property type="match status" value="1"/>
</dbReference>
<dbReference type="PRINTS" id="PR00420">
    <property type="entry name" value="RNGMNOXGNASE"/>
</dbReference>
<evidence type="ECO:0000313" key="4">
    <source>
        <dbReference type="Proteomes" id="UP001646141"/>
    </source>
</evidence>
<feature type="domain" description="Amine oxidase" evidence="2">
    <location>
        <begin position="21"/>
        <end position="473"/>
    </location>
</feature>
<evidence type="ECO:0000256" key="1">
    <source>
        <dbReference type="SAM" id="MobiDB-lite"/>
    </source>
</evidence>
<evidence type="ECO:0000259" key="2">
    <source>
        <dbReference type="Pfam" id="PF01593"/>
    </source>
</evidence>
<organism evidence="3 4">
    <name type="scientific">Leucobacter chromiireducens subsp. chromiireducens</name>
    <dbReference type="NCBI Taxonomy" id="660067"/>
    <lineage>
        <taxon>Bacteria</taxon>
        <taxon>Bacillati</taxon>
        <taxon>Actinomycetota</taxon>
        <taxon>Actinomycetes</taxon>
        <taxon>Micrococcales</taxon>
        <taxon>Microbacteriaceae</taxon>
        <taxon>Leucobacter</taxon>
    </lineage>
</organism>
<keyword evidence="4" id="KW-1185">Reference proteome</keyword>
<reference evidence="3 4" key="1">
    <citation type="submission" date="2018-09" db="EMBL/GenBank/DDBJ databases">
        <title>Comparative genomics of Leucobacter spp.</title>
        <authorList>
            <person name="Reis A.C."/>
            <person name="Kolvenbach B.A."/>
            <person name="Corvini P.F.X."/>
            <person name="Nunes O.C."/>
        </authorList>
    </citation>
    <scope>NUCLEOTIDE SEQUENCE [LARGE SCALE GENOMIC DNA]</scope>
    <source>
        <strain evidence="3 4">L-1</strain>
    </source>
</reference>
<protein>
    <submittedName>
        <fullName evidence="3">Protoporphyrinogen oxidase</fullName>
    </submittedName>
</protein>
<dbReference type="Gene3D" id="3.90.660.20">
    <property type="entry name" value="Protoporphyrinogen oxidase, mitochondrial, domain 2"/>
    <property type="match status" value="1"/>
</dbReference>
<dbReference type="Pfam" id="PF01593">
    <property type="entry name" value="Amino_oxidase"/>
    <property type="match status" value="1"/>
</dbReference>
<accession>A0ABS1SM28</accession>
<feature type="region of interest" description="Disordered" evidence="1">
    <location>
        <begin position="485"/>
        <end position="504"/>
    </location>
</feature>
<feature type="compositionally biased region" description="Low complexity" evidence="1">
    <location>
        <begin position="485"/>
        <end position="494"/>
    </location>
</feature>
<gene>
    <name evidence="3" type="ORF">D3226_04410</name>
</gene>
<dbReference type="SUPFAM" id="SSF54373">
    <property type="entry name" value="FAD-linked reductases, C-terminal domain"/>
    <property type="match status" value="1"/>
</dbReference>
<name>A0ABS1SM28_9MICO</name>
<dbReference type="InterPro" id="IPR050464">
    <property type="entry name" value="Zeta_carotene_desat/Oxidored"/>
</dbReference>
<dbReference type="PANTHER" id="PTHR42923">
    <property type="entry name" value="PROTOPORPHYRINOGEN OXIDASE"/>
    <property type="match status" value="1"/>
</dbReference>
<dbReference type="SUPFAM" id="SSF51905">
    <property type="entry name" value="FAD/NAD(P)-binding domain"/>
    <property type="match status" value="1"/>
</dbReference>
<dbReference type="Proteomes" id="UP001646141">
    <property type="component" value="Unassembled WGS sequence"/>
</dbReference>
<proteinExistence type="predicted"/>
<dbReference type="RefSeq" id="WP_202381152.1">
    <property type="nucleotide sequence ID" value="NZ_BAAAMA010000004.1"/>
</dbReference>